<evidence type="ECO:0000259" key="7">
    <source>
        <dbReference type="PROSITE" id="PS50850"/>
    </source>
</evidence>
<feature type="transmembrane region" description="Helical" evidence="6">
    <location>
        <begin position="368"/>
        <end position="389"/>
    </location>
</feature>
<dbReference type="RefSeq" id="XP_013254817.1">
    <property type="nucleotide sequence ID" value="XM_013399363.1"/>
</dbReference>
<dbReference type="HOGENOM" id="CLU_001265_0_6_1"/>
<dbReference type="GO" id="GO:0022857">
    <property type="term" value="F:transmembrane transporter activity"/>
    <property type="evidence" value="ECO:0007669"/>
    <property type="project" value="InterPro"/>
</dbReference>
<evidence type="ECO:0000256" key="4">
    <source>
        <dbReference type="ARBA" id="ARBA00022989"/>
    </source>
</evidence>
<keyword evidence="9" id="KW-1185">Reference proteome</keyword>
<evidence type="ECO:0000313" key="9">
    <source>
        <dbReference type="Proteomes" id="UP000027920"/>
    </source>
</evidence>
<name>A0A072NXT3_9EURO</name>
<dbReference type="Gene3D" id="1.20.1250.20">
    <property type="entry name" value="MFS general substrate transporter like domains"/>
    <property type="match status" value="2"/>
</dbReference>
<evidence type="ECO:0000256" key="6">
    <source>
        <dbReference type="SAM" id="Phobius"/>
    </source>
</evidence>
<dbReference type="VEuPathDB" id="FungiDB:A1O9_11854"/>
<sequence>MSINDEKMIEASHRESQLEEVKPRLDYAGSHAKIDPAEIKLVRKLDLYILPVLWLMYWLNFLDRNAITVARLDGLEKELKITGVQYQTCISILFVGYILGQIPSNMLITRLRPSLFMSGWMAAWAVVSALTAITHNFTGLLLTRFFLGLAEAPFWPGCLYLLNIFYTRKEVAMRVAILFSANICGTAFAGLIAIGVFEMRGIAGLSGWRWLFILQGIITFVVSAAGAFILPDEPHNTRWLSEEERVLAHDRIARETVERYDGTTTWAGLVDCLKDRKLWILLLFGHVSFAASNFKNFFPTIIATLGYNRTITLALTCPPYIIAAIASVAWSWNSGRMNERTWHITVAKVISIIGFVMAAATLNTAARYVAICLFCSGLYMQAGIGPGWVGATCGQTKEKRAVALAMTNTINTVAPIYTSYLWIDSNAPRYDIPMASSAAFSVASIALAWTLRYVLVRENRKIKQSNSEATLFYVY</sequence>
<dbReference type="InterPro" id="IPR011701">
    <property type="entry name" value="MFS"/>
</dbReference>
<feature type="transmembrane region" description="Helical" evidence="6">
    <location>
        <begin position="435"/>
        <end position="455"/>
    </location>
</feature>
<feature type="transmembrane region" description="Helical" evidence="6">
    <location>
        <begin position="145"/>
        <end position="163"/>
    </location>
</feature>
<feature type="domain" description="Major facilitator superfamily (MFS) profile" evidence="7">
    <location>
        <begin position="49"/>
        <end position="461"/>
    </location>
</feature>
<feature type="transmembrane region" description="Helical" evidence="6">
    <location>
        <begin position="114"/>
        <end position="133"/>
    </location>
</feature>
<dbReference type="OrthoDB" id="2250022at2759"/>
<keyword evidence="2" id="KW-0813">Transport</keyword>
<feature type="transmembrane region" description="Helical" evidence="6">
    <location>
        <begin position="82"/>
        <end position="102"/>
    </location>
</feature>
<keyword evidence="4 6" id="KW-1133">Transmembrane helix</keyword>
<evidence type="ECO:0000313" key="8">
    <source>
        <dbReference type="EMBL" id="KEF52227.1"/>
    </source>
</evidence>
<dbReference type="InterPro" id="IPR036259">
    <property type="entry name" value="MFS_trans_sf"/>
</dbReference>
<dbReference type="GO" id="GO:0016020">
    <property type="term" value="C:membrane"/>
    <property type="evidence" value="ECO:0007669"/>
    <property type="project" value="UniProtKB-SubCell"/>
</dbReference>
<feature type="transmembrane region" description="Helical" evidence="6">
    <location>
        <begin position="209"/>
        <end position="230"/>
    </location>
</feature>
<feature type="transmembrane region" description="Helical" evidence="6">
    <location>
        <begin position="342"/>
        <end position="362"/>
    </location>
</feature>
<feature type="transmembrane region" description="Helical" evidence="6">
    <location>
        <begin position="175"/>
        <end position="197"/>
    </location>
</feature>
<dbReference type="PANTHER" id="PTHR43791">
    <property type="entry name" value="PERMEASE-RELATED"/>
    <property type="match status" value="1"/>
</dbReference>
<gene>
    <name evidence="8" type="ORF">A1O9_11854</name>
</gene>
<feature type="transmembrane region" description="Helical" evidence="6">
    <location>
        <begin position="278"/>
        <end position="298"/>
    </location>
</feature>
<reference evidence="8 9" key="1">
    <citation type="submission" date="2013-03" db="EMBL/GenBank/DDBJ databases">
        <title>The Genome Sequence of Exophiala aquamarina CBS 119918.</title>
        <authorList>
            <consortium name="The Broad Institute Genomics Platform"/>
            <person name="Cuomo C."/>
            <person name="de Hoog S."/>
            <person name="Gorbushina A."/>
            <person name="Walker B."/>
            <person name="Young S.K."/>
            <person name="Zeng Q."/>
            <person name="Gargeya S."/>
            <person name="Fitzgerald M."/>
            <person name="Haas B."/>
            <person name="Abouelleil A."/>
            <person name="Allen A.W."/>
            <person name="Alvarado L."/>
            <person name="Arachchi H.M."/>
            <person name="Berlin A.M."/>
            <person name="Chapman S.B."/>
            <person name="Gainer-Dewar J."/>
            <person name="Goldberg J."/>
            <person name="Griggs A."/>
            <person name="Gujja S."/>
            <person name="Hansen M."/>
            <person name="Howarth C."/>
            <person name="Imamovic A."/>
            <person name="Ireland A."/>
            <person name="Larimer J."/>
            <person name="McCowan C."/>
            <person name="Murphy C."/>
            <person name="Pearson M."/>
            <person name="Poon T.W."/>
            <person name="Priest M."/>
            <person name="Roberts A."/>
            <person name="Saif S."/>
            <person name="Shea T."/>
            <person name="Sisk P."/>
            <person name="Sykes S."/>
            <person name="Wortman J."/>
            <person name="Nusbaum C."/>
            <person name="Birren B."/>
        </authorList>
    </citation>
    <scope>NUCLEOTIDE SEQUENCE [LARGE SCALE GENOMIC DNA]</scope>
    <source>
        <strain evidence="8 9">CBS 119918</strain>
    </source>
</reference>
<organism evidence="8 9">
    <name type="scientific">Exophiala aquamarina CBS 119918</name>
    <dbReference type="NCBI Taxonomy" id="1182545"/>
    <lineage>
        <taxon>Eukaryota</taxon>
        <taxon>Fungi</taxon>
        <taxon>Dikarya</taxon>
        <taxon>Ascomycota</taxon>
        <taxon>Pezizomycotina</taxon>
        <taxon>Eurotiomycetes</taxon>
        <taxon>Chaetothyriomycetidae</taxon>
        <taxon>Chaetothyriales</taxon>
        <taxon>Herpotrichiellaceae</taxon>
        <taxon>Exophiala</taxon>
    </lineage>
</organism>
<proteinExistence type="predicted"/>
<dbReference type="PROSITE" id="PS50850">
    <property type="entry name" value="MFS"/>
    <property type="match status" value="1"/>
</dbReference>
<dbReference type="FunFam" id="1.20.1250.20:FF:000013">
    <property type="entry name" value="MFS general substrate transporter"/>
    <property type="match status" value="1"/>
</dbReference>
<comment type="subcellular location">
    <subcellularLocation>
        <location evidence="1">Membrane</location>
        <topology evidence="1">Multi-pass membrane protein</topology>
    </subcellularLocation>
</comment>
<comment type="caution">
    <text evidence="8">The sequence shown here is derived from an EMBL/GenBank/DDBJ whole genome shotgun (WGS) entry which is preliminary data.</text>
</comment>
<dbReference type="Proteomes" id="UP000027920">
    <property type="component" value="Unassembled WGS sequence"/>
</dbReference>
<keyword evidence="5 6" id="KW-0472">Membrane</keyword>
<dbReference type="SUPFAM" id="SSF103473">
    <property type="entry name" value="MFS general substrate transporter"/>
    <property type="match status" value="1"/>
</dbReference>
<dbReference type="Pfam" id="PF07690">
    <property type="entry name" value="MFS_1"/>
    <property type="match status" value="1"/>
</dbReference>
<dbReference type="EMBL" id="AMGV01000019">
    <property type="protein sequence ID" value="KEF52227.1"/>
    <property type="molecule type" value="Genomic_DNA"/>
</dbReference>
<evidence type="ECO:0000256" key="3">
    <source>
        <dbReference type="ARBA" id="ARBA00022692"/>
    </source>
</evidence>
<feature type="transmembrane region" description="Helical" evidence="6">
    <location>
        <begin position="310"/>
        <end position="330"/>
    </location>
</feature>
<dbReference type="AlphaFoldDB" id="A0A072NXT3"/>
<dbReference type="STRING" id="1182545.A0A072NXT3"/>
<evidence type="ECO:0000256" key="2">
    <source>
        <dbReference type="ARBA" id="ARBA00022448"/>
    </source>
</evidence>
<keyword evidence="3 6" id="KW-0812">Transmembrane</keyword>
<evidence type="ECO:0000256" key="1">
    <source>
        <dbReference type="ARBA" id="ARBA00004141"/>
    </source>
</evidence>
<dbReference type="GeneID" id="25286750"/>
<dbReference type="FunFam" id="1.20.1250.20:FF:000057">
    <property type="entry name" value="MFS general substrate transporter"/>
    <property type="match status" value="1"/>
</dbReference>
<evidence type="ECO:0000256" key="5">
    <source>
        <dbReference type="ARBA" id="ARBA00023136"/>
    </source>
</evidence>
<accession>A0A072NXT3</accession>
<protein>
    <recommendedName>
        <fullName evidence="7">Major facilitator superfamily (MFS) profile domain-containing protein</fullName>
    </recommendedName>
</protein>
<dbReference type="PANTHER" id="PTHR43791:SF12">
    <property type="entry name" value="MAJOR FACILITATOR SUPERFAMILY (MFS) PROFILE DOMAIN-CONTAINING PROTEIN"/>
    <property type="match status" value="1"/>
</dbReference>
<dbReference type="InterPro" id="IPR020846">
    <property type="entry name" value="MFS_dom"/>
</dbReference>
<feature type="transmembrane region" description="Helical" evidence="6">
    <location>
        <begin position="45"/>
        <end position="62"/>
    </location>
</feature>
<feature type="transmembrane region" description="Helical" evidence="6">
    <location>
        <begin position="401"/>
        <end position="423"/>
    </location>
</feature>